<dbReference type="InterPro" id="IPR055230">
    <property type="entry name" value="PH_Tiam1/2"/>
</dbReference>
<dbReference type="InterPro" id="IPR036034">
    <property type="entry name" value="PDZ_sf"/>
</dbReference>
<feature type="compositionally biased region" description="Basic and acidic residues" evidence="3">
    <location>
        <begin position="727"/>
        <end position="736"/>
    </location>
</feature>
<feature type="compositionally biased region" description="Basic and acidic residues" evidence="3">
    <location>
        <begin position="1876"/>
        <end position="1892"/>
    </location>
</feature>
<organism evidence="9">
    <name type="scientific">Anopheles funestus</name>
    <name type="common">African malaria mosquito</name>
    <dbReference type="NCBI Taxonomy" id="62324"/>
    <lineage>
        <taxon>Eukaryota</taxon>
        <taxon>Metazoa</taxon>
        <taxon>Ecdysozoa</taxon>
        <taxon>Arthropoda</taxon>
        <taxon>Hexapoda</taxon>
        <taxon>Insecta</taxon>
        <taxon>Pterygota</taxon>
        <taxon>Neoptera</taxon>
        <taxon>Endopterygota</taxon>
        <taxon>Diptera</taxon>
        <taxon>Nematocera</taxon>
        <taxon>Culicoidea</taxon>
        <taxon>Culicidae</taxon>
        <taxon>Anophelinae</taxon>
        <taxon>Anopheles</taxon>
    </lineage>
</organism>
<feature type="region of interest" description="Disordered" evidence="3">
    <location>
        <begin position="425"/>
        <end position="456"/>
    </location>
</feature>
<dbReference type="STRING" id="62324.A0A4Y0BLJ0"/>
<feature type="compositionally biased region" description="Basic and acidic residues" evidence="3">
    <location>
        <begin position="609"/>
        <end position="643"/>
    </location>
</feature>
<dbReference type="SUPFAM" id="SSF50729">
    <property type="entry name" value="PH domain-like"/>
    <property type="match status" value="3"/>
</dbReference>
<dbReference type="InterPro" id="IPR000697">
    <property type="entry name" value="WH1/EVH1_dom"/>
</dbReference>
<dbReference type="GO" id="GO:0005085">
    <property type="term" value="F:guanyl-nucleotide exchange factor activity"/>
    <property type="evidence" value="ECO:0007669"/>
    <property type="project" value="UniProtKB-KW"/>
</dbReference>
<dbReference type="PROSITE" id="PS50229">
    <property type="entry name" value="WH1"/>
    <property type="match status" value="1"/>
</dbReference>
<dbReference type="PANTHER" id="PTHR46001:SF3">
    <property type="entry name" value="PROTEIN STILL LIFE, ISOFORM SIF TYPE 1"/>
    <property type="match status" value="1"/>
</dbReference>
<protein>
    <recommendedName>
        <fullName evidence="10">Still life</fullName>
    </recommendedName>
</protein>
<feature type="region of interest" description="Disordered" evidence="3">
    <location>
        <begin position="1874"/>
        <end position="1978"/>
    </location>
</feature>
<feature type="compositionally biased region" description="Polar residues" evidence="3">
    <location>
        <begin position="204"/>
        <end position="215"/>
    </location>
</feature>
<feature type="domain" description="RBD" evidence="8">
    <location>
        <begin position="1101"/>
        <end position="1168"/>
    </location>
</feature>
<dbReference type="Pfam" id="PF18385">
    <property type="entry name" value="Tiam_CC_Ex"/>
    <property type="match status" value="1"/>
</dbReference>
<dbReference type="EnsemblMetazoa" id="AFUN020487-RA">
    <property type="protein sequence ID" value="AFUN020487-PA"/>
    <property type="gene ID" value="AFUN020487"/>
</dbReference>
<feature type="compositionally biased region" description="Low complexity" evidence="3">
    <location>
        <begin position="1915"/>
        <end position="1930"/>
    </location>
</feature>
<evidence type="ECO:0000259" key="8">
    <source>
        <dbReference type="PROSITE" id="PS50898"/>
    </source>
</evidence>
<dbReference type="Pfam" id="PF00621">
    <property type="entry name" value="RhoGEF"/>
    <property type="match status" value="1"/>
</dbReference>
<feature type="region of interest" description="Disordered" evidence="3">
    <location>
        <begin position="1072"/>
        <end position="1100"/>
    </location>
</feature>
<evidence type="ECO:0000256" key="3">
    <source>
        <dbReference type="SAM" id="MobiDB-lite"/>
    </source>
</evidence>
<dbReference type="InterPro" id="IPR001478">
    <property type="entry name" value="PDZ"/>
</dbReference>
<feature type="domain" description="PDZ" evidence="6">
    <location>
        <begin position="1184"/>
        <end position="1260"/>
    </location>
</feature>
<feature type="region of interest" description="Disordered" evidence="3">
    <location>
        <begin position="284"/>
        <end position="339"/>
    </location>
</feature>
<feature type="domain" description="DH" evidence="5">
    <location>
        <begin position="1407"/>
        <end position="1601"/>
    </location>
</feature>
<evidence type="ECO:0000256" key="1">
    <source>
        <dbReference type="ARBA" id="ARBA00022658"/>
    </source>
</evidence>
<feature type="compositionally biased region" description="Basic and acidic residues" evidence="3">
    <location>
        <begin position="216"/>
        <end position="225"/>
    </location>
</feature>
<dbReference type="PANTHER" id="PTHR46001">
    <property type="entry name" value="TIAM (MAMMALIAN TUMOR INVASION AND METASTASIS FACTOR) HOMOLOG"/>
    <property type="match status" value="1"/>
</dbReference>
<feature type="domain" description="WH1" evidence="7">
    <location>
        <begin position="26"/>
        <end position="144"/>
    </location>
</feature>
<dbReference type="Pfam" id="PF23014">
    <property type="entry name" value="PH_Tiam1"/>
    <property type="match status" value="1"/>
</dbReference>
<dbReference type="SUPFAM" id="SSF48065">
    <property type="entry name" value="DBL homology domain (DH-domain)"/>
    <property type="match status" value="1"/>
</dbReference>
<dbReference type="Pfam" id="PF00169">
    <property type="entry name" value="PH"/>
    <property type="match status" value="1"/>
</dbReference>
<dbReference type="InterPro" id="IPR035899">
    <property type="entry name" value="DBL_dom_sf"/>
</dbReference>
<dbReference type="SUPFAM" id="SSF50156">
    <property type="entry name" value="PDZ domain-like"/>
    <property type="match status" value="1"/>
</dbReference>
<feature type="compositionally biased region" description="Polar residues" evidence="3">
    <location>
        <begin position="1774"/>
        <end position="1815"/>
    </location>
</feature>
<dbReference type="EnsemblMetazoa" id="AFUN020487-RC">
    <property type="protein sequence ID" value="AFUN020487-PC"/>
    <property type="gene ID" value="AFUN020487"/>
</dbReference>
<evidence type="ECO:0008006" key="10">
    <source>
        <dbReference type="Google" id="ProtNLM"/>
    </source>
</evidence>
<dbReference type="CDD" id="cd00160">
    <property type="entry name" value="RhoGEF"/>
    <property type="match status" value="1"/>
</dbReference>
<keyword evidence="1" id="KW-0344">Guanine-nucleotide releasing factor</keyword>
<evidence type="ECO:0000259" key="5">
    <source>
        <dbReference type="PROSITE" id="PS50010"/>
    </source>
</evidence>
<dbReference type="FunFam" id="2.30.29.30:FF:000373">
    <property type="entry name" value="Protein still life, isoform SIF type"/>
    <property type="match status" value="1"/>
</dbReference>
<evidence type="ECO:0000259" key="7">
    <source>
        <dbReference type="PROSITE" id="PS50229"/>
    </source>
</evidence>
<feature type="compositionally biased region" description="Polar residues" evidence="3">
    <location>
        <begin position="1826"/>
        <end position="1842"/>
    </location>
</feature>
<dbReference type="Gene3D" id="1.20.900.10">
    <property type="entry name" value="Dbl homology (DH) domain"/>
    <property type="match status" value="1"/>
</dbReference>
<dbReference type="Gene3D" id="6.10.140.680">
    <property type="match status" value="1"/>
</dbReference>
<dbReference type="PROSITE" id="PS50003">
    <property type="entry name" value="PH_DOMAIN"/>
    <property type="match status" value="1"/>
</dbReference>
<dbReference type="FunFam" id="2.30.29.30:FF:000337">
    <property type="entry name" value="Protein still life, isoform SIF type"/>
    <property type="match status" value="1"/>
</dbReference>
<name>A0A4Y0BLJ0_ANOFN</name>
<feature type="region of interest" description="Disordered" evidence="3">
    <location>
        <begin position="680"/>
        <end position="736"/>
    </location>
</feature>
<feature type="region of interest" description="Disordered" evidence="3">
    <location>
        <begin position="573"/>
        <end position="655"/>
    </location>
</feature>
<feature type="region of interest" description="Disordered" evidence="3">
    <location>
        <begin position="468"/>
        <end position="530"/>
    </location>
</feature>
<feature type="compositionally biased region" description="Low complexity" evidence="3">
    <location>
        <begin position="430"/>
        <end position="443"/>
    </location>
</feature>
<dbReference type="InterPro" id="IPR001849">
    <property type="entry name" value="PH_domain"/>
</dbReference>
<dbReference type="SMART" id="SM00461">
    <property type="entry name" value="WH1"/>
    <property type="match status" value="1"/>
</dbReference>
<dbReference type="PROSITE" id="PS50106">
    <property type="entry name" value="PDZ"/>
    <property type="match status" value="1"/>
</dbReference>
<feature type="region of interest" description="Disordered" evidence="3">
    <location>
        <begin position="150"/>
        <end position="185"/>
    </location>
</feature>
<accession>A0A4Y0BLJ0</accession>
<feature type="compositionally biased region" description="Polar residues" evidence="3">
    <location>
        <begin position="645"/>
        <end position="655"/>
    </location>
</feature>
<dbReference type="Pfam" id="PF02196">
    <property type="entry name" value="RBD"/>
    <property type="match status" value="1"/>
</dbReference>
<evidence type="ECO:0000313" key="9">
    <source>
        <dbReference type="EnsemblMetazoa" id="AFUN020487-PC"/>
    </source>
</evidence>
<feature type="compositionally biased region" description="Polar residues" evidence="3">
    <location>
        <begin position="228"/>
        <end position="253"/>
    </location>
</feature>
<evidence type="ECO:0000256" key="2">
    <source>
        <dbReference type="ARBA" id="ARBA00022737"/>
    </source>
</evidence>
<dbReference type="Gene3D" id="2.30.42.10">
    <property type="match status" value="1"/>
</dbReference>
<dbReference type="PROSITE" id="PS50898">
    <property type="entry name" value="RBD"/>
    <property type="match status" value="1"/>
</dbReference>
<dbReference type="Gene3D" id="2.30.29.30">
    <property type="entry name" value="Pleckstrin-homology domain (PH domain)/Phosphotyrosine-binding domain (PTB)"/>
    <property type="match status" value="3"/>
</dbReference>
<dbReference type="PROSITE" id="PS00741">
    <property type="entry name" value="DH_1"/>
    <property type="match status" value="1"/>
</dbReference>
<keyword evidence="2" id="KW-0677">Repeat</keyword>
<dbReference type="CDD" id="cd01255">
    <property type="entry name" value="PH2_Tiam1_2"/>
    <property type="match status" value="1"/>
</dbReference>
<feature type="compositionally biased region" description="Polar residues" evidence="3">
    <location>
        <begin position="307"/>
        <end position="320"/>
    </location>
</feature>
<dbReference type="SMART" id="SM00233">
    <property type="entry name" value="PH"/>
    <property type="match status" value="2"/>
</dbReference>
<reference evidence="9" key="1">
    <citation type="submission" date="2020-05" db="UniProtKB">
        <authorList>
            <consortium name="EnsemblMetazoa"/>
        </authorList>
    </citation>
    <scope>IDENTIFICATION</scope>
    <source>
        <strain evidence="9">FUMOZ</strain>
    </source>
</reference>
<sequence>MGNKLSCSCAPLMRKAYRYEDSPWQASRRRDGHLLRLWAEVFHVSASGAGTVKWQQVSEDLVPVNITCIQDSPECVFHITAYNSQVDKILDVRLVQPGTRIGQASECFIYWKDPMTNDTWGLNFTSPIDAKQFRECCSPSFKFSRKASSSYSLKLDPPGKGKVKTKRKPLSTPASPSRAREPQCTCMTAEQYARIRAQDPRYRGSSTLPRATNRATETETLRSEKIATATSSTSLYDNVGANNTQGNTINSQETGHRQTKSQETSTMTNVGTVTGTAVTQNHVGSQIGQDESGPNMGNQRPEETSKSEGTQAGGTLQQPERSTKTTSTGTGTRTKDFNEEMPRDQHDMHHNIINNNTARRNKSKSTEDMNVDSSTMKRMLKPMPSAESPVTSPEMGRRRYNYYNSATNTPHTHQHTIHNAHMLNNNGTISRNASQSSRFSGSRSSHEIGRGHQHGGRGLYLELERERSCVEGSPPSDNVMFDNQCYATTPSSSNGNSDQDQPPYGRQSGRHSHHHQNPPNVTPTPGSPTSRLLLEYEMHLRNTLAKGMDAESYSLHTFEALLSQSMENLELAESLPGSNQRSPYPIRRSSAKSSTLPLPHRLGGNERPVTVRERDRDRDGYYSDRNELIRERERDRDRDRGYLSDHNSNSYSTTTRCASCIGESARAQWFRHSDGWRSGSSTFGSGSGPGLVSSQSNAGGGHKRSPWDSLPSLRQDSSLNDSGYKSNRADSFEQRGVFDRQDSLRSDYMSDREPRYGIVQQASIDSTDSRLCYLTSSEISDDDRMSLTTAVSDEDDGESVMASPYKAKATGTAAASFNCTGAVRKAGFLSVKKWLLRKKHQIELARKRGWKGYWVCLKGTTLLFYPCDSREGRSVEAAPKHLIIVDGAIMQPIPEHPKRDYIFCLSTAFGDAYLFQAPCQVELENWVNSIHSACAAAFARHRGKTGTLHLLQEEIFRLEKAIESDHKLKHMADLQQSVVTDADTRHQIQQQILQWEENLERLHCEQFRLRCYMASLQNGELPNPKSLLTHVSRPTKNTLNKLGVFTVSSFHAFICARSPSLLNNLLAGRGATKRRPPILSRSNSGSSRRSMQINSRDEPEKSYKVALPENTFATVYLREGMSVEEFLASACSRKNLNPMEHFVRVKKRRDMEDHNYFVPHRNDLIETYLHTHEVVEVCAKILYQVELQRTTLEQMWGFSVEAELIENADRQDELCCYVSRVEDKSVAMQNGVIKGDEIIVINGAIVSDLDMMYLESVLQEEQALCMMMRSSRTEPPDLVGIMRSTDDIIESLVCPPPPSDPPVISEEMISGLIVPAPGWRKEVYSPEVESSPAPSSNDPHLLAMDRSKPSSRTSSFEIENLLKSAEQVTGFCRSPQETRKSSPTGSVASSVSNVMLTPSRQLTDAEKLRKVILELVDTEKSYVKHLNNLLEYYLEPLKRETFLSNAEITALFGNIQEIVTFQRQFLNNLEEALDLEPDFHQLEHPSQFKNVLFAIGSAFLYYVNHFKLYSSFCASHSKAQKVLHPNEGNQALQEFLAARNPKQQHSSTLESFLIKPIQRILKYPLLLQQLRNLTDPNAAEHLHLVEALKGMEKVAEHINEMQRIHEEYGAIFDHLFRQHQKSCKQPIDLSPGSDLLYYGGVEWLNISDFLGKIKKGLELHAMCFVFKSAVVFLCKERLRQKKKLMGVSSKNATNEVEIIRYQVLIPVTEVQVRASSAKDMDSHFLWELIHLRSQLQRRSEKVYVLSNSTAEFRNAFLKTIRQIIRESVRNMSIPSLKSMGGSTNSMTGVGNSSGNSQTLERPKQQPQIMQGSQTLGKPKKSKINQRHSSGNIDYDNTTSGSQEADDPPVPQYSGQFRMRSKTVGDVGEQVAACRRNMSEREQEKPDPGTKSEGEDDSQQGTVKPKSSLGKTPNHLTLSTTSTLSVGSTGSQARLIQSSHPPATYHPVLMKDLGSPVWKPRDMISLSDAPSTSRKDESK</sequence>
<dbReference type="GO" id="GO:0007264">
    <property type="term" value="P:small GTPase-mediated signal transduction"/>
    <property type="evidence" value="ECO:0007669"/>
    <property type="project" value="InterPro"/>
</dbReference>
<dbReference type="PROSITE" id="PS50010">
    <property type="entry name" value="DH_2"/>
    <property type="match status" value="1"/>
</dbReference>
<dbReference type="InterPro" id="IPR043537">
    <property type="entry name" value="Tiam1/Tiam2/Sif"/>
</dbReference>
<dbReference type="InterPro" id="IPR040655">
    <property type="entry name" value="TIAM1_CC-Ex"/>
</dbReference>
<dbReference type="InterPro" id="IPR003116">
    <property type="entry name" value="RBD_dom"/>
</dbReference>
<evidence type="ECO:0000259" key="6">
    <source>
        <dbReference type="PROSITE" id="PS50106"/>
    </source>
</evidence>
<dbReference type="VEuPathDB" id="VectorBase:AFUN020487"/>
<feature type="compositionally biased region" description="Low complexity" evidence="3">
    <location>
        <begin position="1326"/>
        <end position="1336"/>
    </location>
</feature>
<dbReference type="VEuPathDB" id="VectorBase:AFUN2_001942"/>
<dbReference type="SMART" id="SM00325">
    <property type="entry name" value="RhoGEF"/>
    <property type="match status" value="1"/>
</dbReference>
<feature type="compositionally biased region" description="Polar residues" evidence="3">
    <location>
        <begin position="485"/>
        <end position="500"/>
    </location>
</feature>
<dbReference type="FunFam" id="2.30.29.30:FF:000065">
    <property type="entry name" value="T cell lymphoma invasion and metastasis 1"/>
    <property type="match status" value="1"/>
</dbReference>
<feature type="domain" description="PH" evidence="4">
    <location>
        <begin position="822"/>
        <end position="935"/>
    </location>
</feature>
<dbReference type="InterPro" id="IPR000219">
    <property type="entry name" value="DH_dom"/>
</dbReference>
<evidence type="ECO:0000259" key="4">
    <source>
        <dbReference type="PROSITE" id="PS50003"/>
    </source>
</evidence>
<feature type="region of interest" description="Disordered" evidence="3">
    <location>
        <begin position="201"/>
        <end position="266"/>
    </location>
</feature>
<dbReference type="SMART" id="SM00455">
    <property type="entry name" value="RBD"/>
    <property type="match status" value="1"/>
</dbReference>
<feature type="region of interest" description="Disordered" evidence="3">
    <location>
        <begin position="1774"/>
        <end position="1854"/>
    </location>
</feature>
<dbReference type="SMART" id="SM00228">
    <property type="entry name" value="PDZ"/>
    <property type="match status" value="1"/>
</dbReference>
<feature type="compositionally biased region" description="Polar residues" evidence="3">
    <location>
        <begin position="712"/>
        <end position="725"/>
    </location>
</feature>
<dbReference type="CDD" id="cd01230">
    <property type="entry name" value="PH1_Tiam1_2"/>
    <property type="match status" value="1"/>
</dbReference>
<dbReference type="CDD" id="cd00136">
    <property type="entry name" value="PDZ_canonical"/>
    <property type="match status" value="1"/>
</dbReference>
<dbReference type="InterPro" id="IPR011993">
    <property type="entry name" value="PH-like_dom_sf"/>
</dbReference>
<feature type="compositionally biased region" description="Polar residues" evidence="3">
    <location>
        <begin position="1931"/>
        <end position="1940"/>
    </location>
</feature>
<proteinExistence type="predicted"/>
<dbReference type="InterPro" id="IPR001331">
    <property type="entry name" value="GDS_CDC24_CS"/>
</dbReference>
<feature type="compositionally biased region" description="Low complexity" evidence="3">
    <location>
        <begin position="1080"/>
        <end position="1090"/>
    </location>
</feature>
<feature type="region of interest" description="Disordered" evidence="3">
    <location>
        <begin position="1326"/>
        <end position="1352"/>
    </location>
</feature>